<dbReference type="CDD" id="cd18873">
    <property type="entry name" value="NUDIX_NadM_like"/>
    <property type="match status" value="1"/>
</dbReference>
<dbReference type="PANTHER" id="PTHR43736">
    <property type="entry name" value="ADP-RIBOSE PYROPHOSPHATASE"/>
    <property type="match status" value="1"/>
</dbReference>
<feature type="domain" description="Nudix hydrolase" evidence="4">
    <location>
        <begin position="30"/>
        <end position="167"/>
    </location>
</feature>
<keyword evidence="6" id="KW-1185">Reference proteome</keyword>
<evidence type="ECO:0000256" key="1">
    <source>
        <dbReference type="ARBA" id="ARBA00005582"/>
    </source>
</evidence>
<evidence type="ECO:0000313" key="5">
    <source>
        <dbReference type="EMBL" id="BCB75976.1"/>
    </source>
</evidence>
<protein>
    <submittedName>
        <fullName evidence="5">NUDIX hydrolase</fullName>
    </submittedName>
</protein>
<reference evidence="5 6" key="1">
    <citation type="submission" date="2020-03" db="EMBL/GenBank/DDBJ databases">
        <title>Whole genome shotgun sequence of Phytohabitans flavus NBRC 107702.</title>
        <authorList>
            <person name="Komaki H."/>
            <person name="Tamura T."/>
        </authorList>
    </citation>
    <scope>NUCLEOTIDE SEQUENCE [LARGE SCALE GENOMIC DNA]</scope>
    <source>
        <strain evidence="5 6">NBRC 107702</strain>
    </source>
</reference>
<dbReference type="Gene3D" id="1.10.10.10">
    <property type="entry name" value="Winged helix-like DNA-binding domain superfamily/Winged helix DNA-binding domain"/>
    <property type="match status" value="1"/>
</dbReference>
<evidence type="ECO:0000256" key="3">
    <source>
        <dbReference type="RuleBase" id="RU003476"/>
    </source>
</evidence>
<comment type="similarity">
    <text evidence="1 3">Belongs to the Nudix hydrolase family.</text>
</comment>
<dbReference type="InterPro" id="IPR036388">
    <property type="entry name" value="WH-like_DNA-bd_sf"/>
</dbReference>
<gene>
    <name evidence="5" type="ORF">Pflav_023860</name>
</gene>
<dbReference type="AlphaFoldDB" id="A0A6F8XQ80"/>
<dbReference type="InterPro" id="IPR020084">
    <property type="entry name" value="NUDIX_hydrolase_CS"/>
</dbReference>
<proteinExistence type="inferred from homology"/>
<dbReference type="GO" id="GO:0016787">
    <property type="term" value="F:hydrolase activity"/>
    <property type="evidence" value="ECO:0007669"/>
    <property type="project" value="UniProtKB-KW"/>
</dbReference>
<name>A0A6F8XQ80_9ACTN</name>
<dbReference type="EMBL" id="AP022870">
    <property type="protein sequence ID" value="BCB75976.1"/>
    <property type="molecule type" value="Genomic_DNA"/>
</dbReference>
<reference evidence="5 6" key="2">
    <citation type="submission" date="2020-03" db="EMBL/GenBank/DDBJ databases">
        <authorList>
            <person name="Ichikawa N."/>
            <person name="Kimura A."/>
            <person name="Kitahashi Y."/>
            <person name="Uohara A."/>
        </authorList>
    </citation>
    <scope>NUCLEOTIDE SEQUENCE [LARGE SCALE GENOMIC DNA]</scope>
    <source>
        <strain evidence="5 6">NBRC 107702</strain>
    </source>
</reference>
<dbReference type="Gene3D" id="3.90.79.10">
    <property type="entry name" value="Nucleoside Triphosphate Pyrophosphohydrolase"/>
    <property type="match status" value="1"/>
</dbReference>
<dbReference type="Pfam" id="PF21906">
    <property type="entry name" value="WHD_NrtR"/>
    <property type="match status" value="1"/>
</dbReference>
<evidence type="ECO:0000256" key="2">
    <source>
        <dbReference type="ARBA" id="ARBA00022801"/>
    </source>
</evidence>
<dbReference type="InterPro" id="IPR036390">
    <property type="entry name" value="WH_DNA-bd_sf"/>
</dbReference>
<dbReference type="InterPro" id="IPR020476">
    <property type="entry name" value="Nudix_hydrolase"/>
</dbReference>
<sequence>MSTLLCVTVDNFLTDEDRAFLAGYDPRAFPPVAVTVDLVVLTVRESELCALLIRRGEPPQRGRWALPGGFVGPDETLDEAAARELAEETGIRPGAHLEQLATFGDPGRDPRMRVVSVAYLALVPDLPMPIAGTDASEAHYRPVAELGGNGAGLAFDHGRILAEGVERARAKLEYTGLATTFLDEPFTVGDLRRVYETVWGVPLHAANFRRKVLSTPGFVEPTGEKLATGRGWAELYRRGTTAHLHPAIPRPPS</sequence>
<dbReference type="PROSITE" id="PS00893">
    <property type="entry name" value="NUDIX_BOX"/>
    <property type="match status" value="1"/>
</dbReference>
<accession>A0A6F8XQ80</accession>
<organism evidence="5 6">
    <name type="scientific">Phytohabitans flavus</name>
    <dbReference type="NCBI Taxonomy" id="1076124"/>
    <lineage>
        <taxon>Bacteria</taxon>
        <taxon>Bacillati</taxon>
        <taxon>Actinomycetota</taxon>
        <taxon>Actinomycetes</taxon>
        <taxon>Micromonosporales</taxon>
        <taxon>Micromonosporaceae</taxon>
    </lineage>
</organism>
<dbReference type="PRINTS" id="PR00502">
    <property type="entry name" value="NUDIXFAMILY"/>
</dbReference>
<dbReference type="SUPFAM" id="SSF46785">
    <property type="entry name" value="Winged helix' DNA-binding domain"/>
    <property type="match status" value="1"/>
</dbReference>
<evidence type="ECO:0000313" key="6">
    <source>
        <dbReference type="Proteomes" id="UP000502508"/>
    </source>
</evidence>
<keyword evidence="2 3" id="KW-0378">Hydrolase</keyword>
<dbReference type="PANTHER" id="PTHR43736:SF4">
    <property type="entry name" value="SLR1690 PROTEIN"/>
    <property type="match status" value="1"/>
</dbReference>
<dbReference type="SUPFAM" id="SSF55811">
    <property type="entry name" value="Nudix"/>
    <property type="match status" value="1"/>
</dbReference>
<dbReference type="InterPro" id="IPR000086">
    <property type="entry name" value="NUDIX_hydrolase_dom"/>
</dbReference>
<evidence type="ECO:0000259" key="4">
    <source>
        <dbReference type="PROSITE" id="PS51462"/>
    </source>
</evidence>
<dbReference type="Pfam" id="PF00293">
    <property type="entry name" value="NUDIX"/>
    <property type="match status" value="1"/>
</dbReference>
<dbReference type="Proteomes" id="UP000502508">
    <property type="component" value="Chromosome"/>
</dbReference>
<dbReference type="PROSITE" id="PS51462">
    <property type="entry name" value="NUDIX"/>
    <property type="match status" value="1"/>
</dbReference>
<dbReference type="RefSeq" id="WP_173036051.1">
    <property type="nucleotide sequence ID" value="NZ_AP022870.1"/>
</dbReference>
<dbReference type="KEGG" id="pfla:Pflav_023860"/>
<dbReference type="InterPro" id="IPR054105">
    <property type="entry name" value="WHD_NrtR"/>
</dbReference>
<dbReference type="InterPro" id="IPR015797">
    <property type="entry name" value="NUDIX_hydrolase-like_dom_sf"/>
</dbReference>